<keyword evidence="3" id="KW-1003">Cell membrane</keyword>
<evidence type="ECO:0000256" key="13">
    <source>
        <dbReference type="ARBA" id="ARBA00025923"/>
    </source>
</evidence>
<dbReference type="SMART" id="SM00382">
    <property type="entry name" value="AAA"/>
    <property type="match status" value="1"/>
</dbReference>
<dbReference type="InterPro" id="IPR027417">
    <property type="entry name" value="P-loop_NTPase"/>
</dbReference>
<dbReference type="Pfam" id="PF09397">
    <property type="entry name" value="FtsK_gamma"/>
    <property type="match status" value="1"/>
</dbReference>
<comment type="caution">
    <text evidence="17">The sequence shown here is derived from an EMBL/GenBank/DDBJ whole genome shotgun (WGS) entry which is preliminary data.</text>
</comment>
<dbReference type="InterPro" id="IPR036388">
    <property type="entry name" value="WH-like_DNA-bd_sf"/>
</dbReference>
<dbReference type="PANTHER" id="PTHR22683:SF41">
    <property type="entry name" value="DNA TRANSLOCASE FTSK"/>
    <property type="match status" value="1"/>
</dbReference>
<dbReference type="InterPro" id="IPR003593">
    <property type="entry name" value="AAA+_ATPase"/>
</dbReference>
<keyword evidence="11 15" id="KW-0472">Membrane</keyword>
<keyword evidence="7" id="KW-0159">Chromosome partition</keyword>
<dbReference type="Proteomes" id="UP000178943">
    <property type="component" value="Unassembled WGS sequence"/>
</dbReference>
<evidence type="ECO:0000256" key="9">
    <source>
        <dbReference type="ARBA" id="ARBA00022989"/>
    </source>
</evidence>
<proteinExistence type="inferred from homology"/>
<feature type="transmembrane region" description="Helical" evidence="15">
    <location>
        <begin position="158"/>
        <end position="178"/>
    </location>
</feature>
<protein>
    <recommendedName>
        <fullName evidence="16">FtsK domain-containing protein</fullName>
    </recommendedName>
</protein>
<dbReference type="GO" id="GO:0005886">
    <property type="term" value="C:plasma membrane"/>
    <property type="evidence" value="ECO:0007669"/>
    <property type="project" value="UniProtKB-SubCell"/>
</dbReference>
<evidence type="ECO:0000256" key="4">
    <source>
        <dbReference type="ARBA" id="ARBA00022618"/>
    </source>
</evidence>
<dbReference type="SUPFAM" id="SSF52540">
    <property type="entry name" value="P-loop containing nucleoside triphosphate hydrolases"/>
    <property type="match status" value="1"/>
</dbReference>
<evidence type="ECO:0000313" key="17">
    <source>
        <dbReference type="EMBL" id="OGF68322.1"/>
    </source>
</evidence>
<dbReference type="GO" id="GO:0005524">
    <property type="term" value="F:ATP binding"/>
    <property type="evidence" value="ECO:0007669"/>
    <property type="project" value="UniProtKB-UniRule"/>
</dbReference>
<keyword evidence="9 15" id="KW-1133">Transmembrane helix</keyword>
<dbReference type="Gene3D" id="3.40.50.300">
    <property type="entry name" value="P-loop containing nucleotide triphosphate hydrolases"/>
    <property type="match status" value="1"/>
</dbReference>
<evidence type="ECO:0000256" key="1">
    <source>
        <dbReference type="ARBA" id="ARBA00004651"/>
    </source>
</evidence>
<dbReference type="InterPro" id="IPR050206">
    <property type="entry name" value="FtsK/SpoIIIE/SftA"/>
</dbReference>
<dbReference type="EMBL" id="MFGW01000001">
    <property type="protein sequence ID" value="OGF68322.1"/>
    <property type="molecule type" value="Genomic_DNA"/>
</dbReference>
<evidence type="ECO:0000256" key="10">
    <source>
        <dbReference type="ARBA" id="ARBA00023125"/>
    </source>
</evidence>
<feature type="binding site" evidence="14">
    <location>
        <begin position="414"/>
        <end position="421"/>
    </location>
    <ligand>
        <name>ATP</name>
        <dbReference type="ChEBI" id="CHEBI:30616"/>
    </ligand>
</feature>
<name>A0A1F5VXZ7_9BACT</name>
<evidence type="ECO:0000256" key="7">
    <source>
        <dbReference type="ARBA" id="ARBA00022829"/>
    </source>
</evidence>
<dbReference type="InterPro" id="IPR002543">
    <property type="entry name" value="FtsK_dom"/>
</dbReference>
<dbReference type="SUPFAM" id="SSF46785">
    <property type="entry name" value="Winged helix' DNA-binding domain"/>
    <property type="match status" value="1"/>
</dbReference>
<evidence type="ECO:0000256" key="5">
    <source>
        <dbReference type="ARBA" id="ARBA00022692"/>
    </source>
</evidence>
<keyword evidence="12" id="KW-0131">Cell cycle</keyword>
<dbReference type="Pfam" id="PF17854">
    <property type="entry name" value="FtsK_alpha"/>
    <property type="match status" value="1"/>
</dbReference>
<evidence type="ECO:0000256" key="15">
    <source>
        <dbReference type="SAM" id="Phobius"/>
    </source>
</evidence>
<keyword evidence="5 15" id="KW-0812">Transmembrane</keyword>
<comment type="subcellular location">
    <subcellularLocation>
        <location evidence="1">Cell membrane</location>
        <topology evidence="1">Multi-pass membrane protein</topology>
    </subcellularLocation>
</comment>
<evidence type="ECO:0000256" key="6">
    <source>
        <dbReference type="ARBA" id="ARBA00022741"/>
    </source>
</evidence>
<evidence type="ECO:0000256" key="3">
    <source>
        <dbReference type="ARBA" id="ARBA00022475"/>
    </source>
</evidence>
<dbReference type="GO" id="GO:0003677">
    <property type="term" value="F:DNA binding"/>
    <property type="evidence" value="ECO:0007669"/>
    <property type="project" value="UniProtKB-KW"/>
</dbReference>
<comment type="subunit">
    <text evidence="13">Homohexamer. Forms a ring that surrounds DNA.</text>
</comment>
<dbReference type="PROSITE" id="PS50901">
    <property type="entry name" value="FTSK"/>
    <property type="match status" value="1"/>
</dbReference>
<dbReference type="Pfam" id="PF01580">
    <property type="entry name" value="FtsK_SpoIIIE"/>
    <property type="match status" value="1"/>
</dbReference>
<dbReference type="InterPro" id="IPR018541">
    <property type="entry name" value="Ftsk_gamma"/>
</dbReference>
<keyword evidence="10" id="KW-0238">DNA-binding</keyword>
<gene>
    <name evidence="17" type="ORF">A2Y62_10260</name>
</gene>
<keyword evidence="6 14" id="KW-0547">Nucleotide-binding</keyword>
<dbReference type="Pfam" id="PF13491">
    <property type="entry name" value="FtsK_4TM"/>
    <property type="match status" value="1"/>
</dbReference>
<comment type="similarity">
    <text evidence="2">Belongs to the FtsK/SpoIIIE/SftA family.</text>
</comment>
<dbReference type="AlphaFoldDB" id="A0A1F5VXZ7"/>
<evidence type="ECO:0000256" key="12">
    <source>
        <dbReference type="ARBA" id="ARBA00023306"/>
    </source>
</evidence>
<keyword evidence="8 14" id="KW-0067">ATP-binding</keyword>
<feature type="transmembrane region" description="Helical" evidence="15">
    <location>
        <begin position="62"/>
        <end position="86"/>
    </location>
</feature>
<accession>A0A1F5VXZ7</accession>
<evidence type="ECO:0000259" key="16">
    <source>
        <dbReference type="PROSITE" id="PS50901"/>
    </source>
</evidence>
<dbReference type="PANTHER" id="PTHR22683">
    <property type="entry name" value="SPORULATION PROTEIN RELATED"/>
    <property type="match status" value="1"/>
</dbReference>
<evidence type="ECO:0000256" key="2">
    <source>
        <dbReference type="ARBA" id="ARBA00006474"/>
    </source>
</evidence>
<dbReference type="InterPro" id="IPR025199">
    <property type="entry name" value="FtsK_4TM"/>
</dbReference>
<dbReference type="GO" id="GO:0007059">
    <property type="term" value="P:chromosome segregation"/>
    <property type="evidence" value="ECO:0007669"/>
    <property type="project" value="UniProtKB-KW"/>
</dbReference>
<reference evidence="17 18" key="1">
    <citation type="journal article" date="2016" name="Nat. Commun.">
        <title>Thousands of microbial genomes shed light on interconnected biogeochemical processes in an aquifer system.</title>
        <authorList>
            <person name="Anantharaman K."/>
            <person name="Brown C.T."/>
            <person name="Hug L.A."/>
            <person name="Sharon I."/>
            <person name="Castelle C.J."/>
            <person name="Probst A.J."/>
            <person name="Thomas B.C."/>
            <person name="Singh A."/>
            <person name="Wilkins M.J."/>
            <person name="Karaoz U."/>
            <person name="Brodie E.L."/>
            <person name="Williams K.H."/>
            <person name="Hubbard S.S."/>
            <person name="Banfield J.F."/>
        </authorList>
    </citation>
    <scope>NUCLEOTIDE SEQUENCE [LARGE SCALE GENOMIC DNA]</scope>
</reference>
<dbReference type="Gene3D" id="1.10.10.10">
    <property type="entry name" value="Winged helix-like DNA-binding domain superfamily/Winged helix DNA-binding domain"/>
    <property type="match status" value="1"/>
</dbReference>
<feature type="domain" description="FtsK" evidence="16">
    <location>
        <begin position="397"/>
        <end position="599"/>
    </location>
</feature>
<keyword evidence="4" id="KW-0132">Cell division</keyword>
<dbReference type="STRING" id="1817863.A2Y62_10260"/>
<organism evidence="17 18">
    <name type="scientific">Candidatus Fischerbacteria bacterium RBG_13_37_8</name>
    <dbReference type="NCBI Taxonomy" id="1817863"/>
    <lineage>
        <taxon>Bacteria</taxon>
        <taxon>Candidatus Fischeribacteriota</taxon>
    </lineage>
</organism>
<dbReference type="InterPro" id="IPR036390">
    <property type="entry name" value="WH_DNA-bd_sf"/>
</dbReference>
<feature type="transmembrane region" description="Helical" evidence="15">
    <location>
        <begin position="98"/>
        <end position="121"/>
    </location>
</feature>
<dbReference type="GO" id="GO:0051301">
    <property type="term" value="P:cell division"/>
    <property type="evidence" value="ECO:0007669"/>
    <property type="project" value="UniProtKB-KW"/>
</dbReference>
<evidence type="ECO:0000256" key="11">
    <source>
        <dbReference type="ARBA" id="ARBA00023136"/>
    </source>
</evidence>
<dbReference type="SMART" id="SM00843">
    <property type="entry name" value="Ftsk_gamma"/>
    <property type="match status" value="1"/>
</dbReference>
<sequence length="735" mass="82283">MNERSLSFFIVKEIAGLILFGIGIAMLLSIYSHDPFDPSLSSITERQSFNYIGIIGSYASDILISGFGLGSYAIAILIMLFGLYVILKGTPTAIITKITGFVLFILALSILLQITTVIWPIEGLGFKNTFQLINYDAGGIIGRIFAGLLTNYLNKAGAIIFLLLLLVIGFLLITHLSISRLFQFFWKRTKESTKIFSIKIQKKVEMKKKEKSRKKVAEKHAKVLQEKITKEPSGPEPVMDKIQELPQEPKQLPLDLWEKSGRFMLPPITLLNKASEEIKTDLDEIKENKLLIEDKLAEFAISGKVVEMHPGPVITVYEFKPDPGIKFSRITALGEDLAMALKAESIRIDRIPGAATIGIEVPNNKRETIFLRDILESDLFTQSKSKLTIALGKYSDGSPMVSDLQAMPHLLIAGVTGSGKSVAINSLICSTLYKATPDEVKFILIDPKRVELKLYDKIPHLLVPVIWEAKQAANALKWLVKEMVNRHKKLAEYNVRNIAQYNTMIETDLEEMDLPLETKQEMKPLHYITLIIDELADLMMLAQAEVEESIQRLAQMARAVGIHLILATQRPSVDVITGVIKANFPCRISFKVSTRVDSRTVLDVTGAEQLLGKGDMLFIPPGMPRLLRIHGSYISEKEIHRLVNFWNRQMEPQYIEEILLDDQEKTGFSGEKDPLFDEAVEIVVAAQQGSISLLQRRLKIGFGRAARLIDQMEASGVVGPAYGSKPREVLIKRSE</sequence>
<evidence type="ECO:0000256" key="14">
    <source>
        <dbReference type="PROSITE-ProRule" id="PRU00289"/>
    </source>
</evidence>
<feature type="transmembrane region" description="Helical" evidence="15">
    <location>
        <begin position="9"/>
        <end position="31"/>
    </location>
</feature>
<dbReference type="Gene3D" id="3.30.980.40">
    <property type="match status" value="1"/>
</dbReference>
<evidence type="ECO:0000256" key="8">
    <source>
        <dbReference type="ARBA" id="ARBA00022840"/>
    </source>
</evidence>
<dbReference type="InterPro" id="IPR041027">
    <property type="entry name" value="FtsK_alpha"/>
</dbReference>
<evidence type="ECO:0000313" key="18">
    <source>
        <dbReference type="Proteomes" id="UP000178943"/>
    </source>
</evidence>